<dbReference type="InterPro" id="IPR001254">
    <property type="entry name" value="Trypsin_dom"/>
</dbReference>
<dbReference type="Pfam" id="PF00089">
    <property type="entry name" value="Trypsin"/>
    <property type="match status" value="1"/>
</dbReference>
<dbReference type="InterPro" id="IPR033116">
    <property type="entry name" value="TRYPSIN_SER"/>
</dbReference>
<dbReference type="PRINTS" id="PR00722">
    <property type="entry name" value="CHYMOTRYPSIN"/>
</dbReference>
<name>A0A9J7HYL4_MUSDO</name>
<protein>
    <submittedName>
        <fullName evidence="12">Trypsin alpha</fullName>
    </submittedName>
</protein>
<evidence type="ECO:0000256" key="3">
    <source>
        <dbReference type="ARBA" id="ARBA00022525"/>
    </source>
</evidence>
<dbReference type="SMART" id="SM00020">
    <property type="entry name" value="Tryp_SPc"/>
    <property type="match status" value="1"/>
</dbReference>
<sequence>MQKLLFFALLIFAISIGENNAKKFRIVNGKNGLIENFPFQLSLRLRTIHICGASVLSDSWAITAAHCVHDVEHTPREVTLRMGSTWRTRDGVIVPVQQIHTHPSYNAETMNFDVSLLKVRENTFHRPDLYVKPIKLPGLSEKIPNNSVATVSGWGHQSSSDHNLSYQLKYTQVFTVDQVECNNSLRIHGGVSNAMFCAAARSTDACQGDSGGPIQINGILVGVVSWGVGCADPYYPGVYTRLAYAPIRFWIKLLTKL</sequence>
<dbReference type="InterPro" id="IPR001314">
    <property type="entry name" value="Peptidase_S1A"/>
</dbReference>
<evidence type="ECO:0000256" key="9">
    <source>
        <dbReference type="SAM" id="SignalP"/>
    </source>
</evidence>
<feature type="domain" description="Peptidase S1" evidence="10">
    <location>
        <begin position="26"/>
        <end position="256"/>
    </location>
</feature>
<dbReference type="Gene3D" id="2.40.10.10">
    <property type="entry name" value="Trypsin-like serine proteases"/>
    <property type="match status" value="1"/>
</dbReference>
<dbReference type="GeneID" id="101896688"/>
<dbReference type="PROSITE" id="PS50240">
    <property type="entry name" value="TRYPSIN_DOM"/>
    <property type="match status" value="1"/>
</dbReference>
<proteinExistence type="inferred from homology"/>
<accession>A0A9J7HYL4</accession>
<keyword evidence="9" id="KW-0732">Signal</keyword>
<evidence type="ECO:0000256" key="8">
    <source>
        <dbReference type="RuleBase" id="RU363034"/>
    </source>
</evidence>
<comment type="similarity">
    <text evidence="2">Belongs to the peptidase S1 family.</text>
</comment>
<evidence type="ECO:0000256" key="1">
    <source>
        <dbReference type="ARBA" id="ARBA00004613"/>
    </source>
</evidence>
<dbReference type="VEuPathDB" id="VectorBase:MDOA007598"/>
<keyword evidence="3" id="KW-0964">Secreted</keyword>
<dbReference type="PROSITE" id="PS00134">
    <property type="entry name" value="TRYPSIN_HIS"/>
    <property type="match status" value="1"/>
</dbReference>
<evidence type="ECO:0000256" key="2">
    <source>
        <dbReference type="ARBA" id="ARBA00007664"/>
    </source>
</evidence>
<dbReference type="InterPro" id="IPR050430">
    <property type="entry name" value="Peptidase_S1"/>
</dbReference>
<evidence type="ECO:0000256" key="5">
    <source>
        <dbReference type="ARBA" id="ARBA00022801"/>
    </source>
</evidence>
<dbReference type="CDD" id="cd00190">
    <property type="entry name" value="Tryp_SPc"/>
    <property type="match status" value="1"/>
</dbReference>
<comment type="subcellular location">
    <subcellularLocation>
        <location evidence="1">Secreted</location>
    </subcellularLocation>
</comment>
<evidence type="ECO:0000313" key="12">
    <source>
        <dbReference type="RefSeq" id="XP_005178078.2"/>
    </source>
</evidence>
<evidence type="ECO:0000256" key="6">
    <source>
        <dbReference type="ARBA" id="ARBA00022825"/>
    </source>
</evidence>
<keyword evidence="6 8" id="KW-0720">Serine protease</keyword>
<keyword evidence="5 8" id="KW-0378">Hydrolase</keyword>
<organism evidence="11 12">
    <name type="scientific">Musca domestica</name>
    <name type="common">House fly</name>
    <dbReference type="NCBI Taxonomy" id="7370"/>
    <lineage>
        <taxon>Eukaryota</taxon>
        <taxon>Metazoa</taxon>
        <taxon>Ecdysozoa</taxon>
        <taxon>Arthropoda</taxon>
        <taxon>Hexapoda</taxon>
        <taxon>Insecta</taxon>
        <taxon>Pterygota</taxon>
        <taxon>Neoptera</taxon>
        <taxon>Endopterygota</taxon>
        <taxon>Diptera</taxon>
        <taxon>Brachycera</taxon>
        <taxon>Muscomorpha</taxon>
        <taxon>Muscoidea</taxon>
        <taxon>Muscidae</taxon>
        <taxon>Musca</taxon>
    </lineage>
</organism>
<keyword evidence="7" id="KW-1015">Disulfide bond</keyword>
<dbReference type="InterPro" id="IPR009003">
    <property type="entry name" value="Peptidase_S1_PA"/>
</dbReference>
<feature type="chain" id="PRO_5046961358" evidence="9">
    <location>
        <begin position="22"/>
        <end position="257"/>
    </location>
</feature>
<evidence type="ECO:0000256" key="7">
    <source>
        <dbReference type="ARBA" id="ARBA00023157"/>
    </source>
</evidence>
<feature type="signal peptide" evidence="9">
    <location>
        <begin position="1"/>
        <end position="21"/>
    </location>
</feature>
<keyword evidence="4 8" id="KW-0645">Protease</keyword>
<reference evidence="12" key="1">
    <citation type="submission" date="2025-08" db="UniProtKB">
        <authorList>
            <consortium name="RefSeq"/>
        </authorList>
    </citation>
    <scope>IDENTIFICATION</scope>
    <source>
        <strain evidence="12">Aabys</strain>
        <tissue evidence="12">Whole body</tissue>
    </source>
</reference>
<evidence type="ECO:0000256" key="4">
    <source>
        <dbReference type="ARBA" id="ARBA00022670"/>
    </source>
</evidence>
<dbReference type="InterPro" id="IPR043504">
    <property type="entry name" value="Peptidase_S1_PA_chymotrypsin"/>
</dbReference>
<dbReference type="SUPFAM" id="SSF50494">
    <property type="entry name" value="Trypsin-like serine proteases"/>
    <property type="match status" value="1"/>
</dbReference>
<keyword evidence="11" id="KW-1185">Reference proteome</keyword>
<dbReference type="PANTHER" id="PTHR24276:SF91">
    <property type="entry name" value="AT26814P-RELATED"/>
    <property type="match status" value="1"/>
</dbReference>
<evidence type="ECO:0000313" key="11">
    <source>
        <dbReference type="Proteomes" id="UP001652621"/>
    </source>
</evidence>
<dbReference type="VEuPathDB" id="VectorBase:MDOMA2_005014"/>
<dbReference type="Proteomes" id="UP001652621">
    <property type="component" value="Unplaced"/>
</dbReference>
<dbReference type="PANTHER" id="PTHR24276">
    <property type="entry name" value="POLYSERASE-RELATED"/>
    <property type="match status" value="1"/>
</dbReference>
<dbReference type="RefSeq" id="XP_005178078.2">
    <property type="nucleotide sequence ID" value="XM_005178021.4"/>
</dbReference>
<evidence type="ECO:0000259" key="10">
    <source>
        <dbReference type="PROSITE" id="PS50240"/>
    </source>
</evidence>
<dbReference type="PROSITE" id="PS00135">
    <property type="entry name" value="TRYPSIN_SER"/>
    <property type="match status" value="1"/>
</dbReference>
<dbReference type="OrthoDB" id="10059102at2759"/>
<dbReference type="eggNOG" id="KOG3627">
    <property type="taxonomic scope" value="Eukaryota"/>
</dbReference>
<dbReference type="InterPro" id="IPR018114">
    <property type="entry name" value="TRYPSIN_HIS"/>
</dbReference>
<gene>
    <name evidence="12" type="primary">LOC101896688</name>
</gene>